<feature type="compositionally biased region" description="Low complexity" evidence="2">
    <location>
        <begin position="124"/>
        <end position="133"/>
    </location>
</feature>
<evidence type="ECO:0000256" key="2">
    <source>
        <dbReference type="SAM" id="MobiDB-lite"/>
    </source>
</evidence>
<proteinExistence type="predicted"/>
<feature type="region of interest" description="Disordered" evidence="2">
    <location>
        <begin position="48"/>
        <end position="261"/>
    </location>
</feature>
<keyword evidence="1" id="KW-0539">Nucleus</keyword>
<evidence type="ECO:0000259" key="3">
    <source>
        <dbReference type="Pfam" id="PF01448"/>
    </source>
</evidence>
<dbReference type="VEuPathDB" id="CryptoDB:Cvel_11910"/>
<feature type="compositionally biased region" description="Gly residues" evidence="2">
    <location>
        <begin position="228"/>
        <end position="242"/>
    </location>
</feature>
<feature type="compositionally biased region" description="Basic and acidic residues" evidence="2">
    <location>
        <begin position="69"/>
        <end position="87"/>
    </location>
</feature>
<feature type="domain" description="ELM2" evidence="3">
    <location>
        <begin position="24"/>
        <end position="46"/>
    </location>
</feature>
<feature type="compositionally biased region" description="Basic and acidic residues" evidence="2">
    <location>
        <begin position="251"/>
        <end position="261"/>
    </location>
</feature>
<feature type="compositionally biased region" description="Low complexity" evidence="2">
    <location>
        <begin position="204"/>
        <end position="227"/>
    </location>
</feature>
<gene>
    <name evidence="4" type="ORF">Cvel_11910</name>
</gene>
<organism evidence="4">
    <name type="scientific">Chromera velia CCMP2878</name>
    <dbReference type="NCBI Taxonomy" id="1169474"/>
    <lineage>
        <taxon>Eukaryota</taxon>
        <taxon>Sar</taxon>
        <taxon>Alveolata</taxon>
        <taxon>Colpodellida</taxon>
        <taxon>Chromeraceae</taxon>
        <taxon>Chromera</taxon>
    </lineage>
</organism>
<feature type="region of interest" description="Disordered" evidence="2">
    <location>
        <begin position="1"/>
        <end position="22"/>
    </location>
</feature>
<evidence type="ECO:0000256" key="1">
    <source>
        <dbReference type="ARBA" id="ARBA00023242"/>
    </source>
</evidence>
<evidence type="ECO:0000313" key="4">
    <source>
        <dbReference type="EMBL" id="CEM53380.1"/>
    </source>
</evidence>
<protein>
    <recommendedName>
        <fullName evidence="3">ELM2 domain-containing protein</fullName>
    </recommendedName>
</protein>
<sequence length="261" mass="26774">MSTRDEEKRQQDHAKWMTARNRSVRVGPQFQAAIPDLMTPETREAVETATSGVPECRHAYTDGQGEQMDAPRREQQVYGLSERERGLRGHPHAGTTAFGPSSSSSSSLVPPLAGQGGASRLPSSHAAASFGGAHARGGRGAQAVPPMQQQAGAKAPVAHPHASGVRHKTEPQPAEPEEDDAPLTAFRGGPSPTTSSPEAGGHTVPLGGAPSSSSSSFVAGLPSAYGIGSMGVGEGAAGGQAGAGQPPMKRMKQEHQGQKGT</sequence>
<reference evidence="4" key="1">
    <citation type="submission" date="2014-11" db="EMBL/GenBank/DDBJ databases">
        <authorList>
            <person name="Otto D Thomas"/>
            <person name="Naeem Raeece"/>
        </authorList>
    </citation>
    <scope>NUCLEOTIDE SEQUENCE</scope>
</reference>
<feature type="compositionally biased region" description="Basic and acidic residues" evidence="2">
    <location>
        <begin position="1"/>
        <end position="15"/>
    </location>
</feature>
<accession>A0A0G4I8E7</accession>
<dbReference type="InterPro" id="IPR000949">
    <property type="entry name" value="ELM2_dom"/>
</dbReference>
<dbReference type="AlphaFoldDB" id="A0A0G4I8E7"/>
<dbReference type="Pfam" id="PF01448">
    <property type="entry name" value="ELM2"/>
    <property type="match status" value="1"/>
</dbReference>
<dbReference type="EMBL" id="CDMZ01005655">
    <property type="protein sequence ID" value="CEM53380.1"/>
    <property type="molecule type" value="Genomic_DNA"/>
</dbReference>
<name>A0A0G4I8E7_9ALVE</name>